<dbReference type="InterPro" id="IPR000878">
    <property type="entry name" value="4pyrrol_Mease"/>
</dbReference>
<dbReference type="PANTHER" id="PTHR43467:SF1">
    <property type="entry name" value="PRECORRIN-6A SYNTHASE [DEACETYLATING]"/>
    <property type="match status" value="1"/>
</dbReference>
<dbReference type="Pfam" id="PF00590">
    <property type="entry name" value="TP_methylase"/>
    <property type="match status" value="1"/>
</dbReference>
<reference evidence="7" key="1">
    <citation type="journal article" date="2015" name="Nature">
        <title>Complex archaea that bridge the gap between prokaryotes and eukaryotes.</title>
        <authorList>
            <person name="Spang A."/>
            <person name="Saw J.H."/>
            <person name="Jorgensen S.L."/>
            <person name="Zaremba-Niedzwiedzka K."/>
            <person name="Martijn J."/>
            <person name="Lind A.E."/>
            <person name="van Eijk R."/>
            <person name="Schleper C."/>
            <person name="Guy L."/>
            <person name="Ettema T.J."/>
        </authorList>
    </citation>
    <scope>NUCLEOTIDE SEQUENCE</scope>
</reference>
<organism evidence="7">
    <name type="scientific">marine sediment metagenome</name>
    <dbReference type="NCBI Taxonomy" id="412755"/>
    <lineage>
        <taxon>unclassified sequences</taxon>
        <taxon>metagenomes</taxon>
        <taxon>ecological metagenomes</taxon>
    </lineage>
</organism>
<dbReference type="SUPFAM" id="SSF53790">
    <property type="entry name" value="Tetrapyrrole methylase"/>
    <property type="match status" value="1"/>
</dbReference>
<dbReference type="GO" id="GO:0043819">
    <property type="term" value="F:precorrin-6A synthase (deacetylating) activity"/>
    <property type="evidence" value="ECO:0007669"/>
    <property type="project" value="InterPro"/>
</dbReference>
<dbReference type="InterPro" id="IPR014776">
    <property type="entry name" value="4pyrrole_Mease_sub2"/>
</dbReference>
<gene>
    <name evidence="7" type="ORF">LCGC14_0206520</name>
</gene>
<dbReference type="Gene3D" id="3.40.1010.10">
    <property type="entry name" value="Cobalt-precorrin-4 Transmethylase, Domain 1"/>
    <property type="match status" value="1"/>
</dbReference>
<evidence type="ECO:0000256" key="2">
    <source>
        <dbReference type="ARBA" id="ARBA00022573"/>
    </source>
</evidence>
<dbReference type="CDD" id="cd11643">
    <property type="entry name" value="Precorrin-6A-synthase"/>
    <property type="match status" value="1"/>
</dbReference>
<evidence type="ECO:0000256" key="1">
    <source>
        <dbReference type="ARBA" id="ARBA00004953"/>
    </source>
</evidence>
<comment type="caution">
    <text evidence="7">The sequence shown here is derived from an EMBL/GenBank/DDBJ whole genome shotgun (WGS) entry which is preliminary data.</text>
</comment>
<evidence type="ECO:0000256" key="3">
    <source>
        <dbReference type="ARBA" id="ARBA00022603"/>
    </source>
</evidence>
<dbReference type="GO" id="GO:0009236">
    <property type="term" value="P:cobalamin biosynthetic process"/>
    <property type="evidence" value="ECO:0007669"/>
    <property type="project" value="UniProtKB-KW"/>
</dbReference>
<comment type="pathway">
    <text evidence="1">Cofactor biosynthesis; adenosylcobalamin biosynthesis.</text>
</comment>
<evidence type="ECO:0000259" key="6">
    <source>
        <dbReference type="Pfam" id="PF00590"/>
    </source>
</evidence>
<dbReference type="NCBIfam" id="TIGR02434">
    <property type="entry name" value="CobF"/>
    <property type="match status" value="1"/>
</dbReference>
<evidence type="ECO:0000313" key="7">
    <source>
        <dbReference type="EMBL" id="KKN92494.1"/>
    </source>
</evidence>
<dbReference type="AlphaFoldDB" id="A0A0F9ULL3"/>
<dbReference type="PANTHER" id="PTHR43467">
    <property type="entry name" value="COBALT-PRECORRIN-2 C(20)-METHYLTRANSFERASE"/>
    <property type="match status" value="1"/>
</dbReference>
<dbReference type="PIRSF" id="PIRSF036525">
    <property type="entry name" value="CobF"/>
    <property type="match status" value="1"/>
</dbReference>
<keyword evidence="5" id="KW-0949">S-adenosyl-L-methionine</keyword>
<proteinExistence type="predicted"/>
<accession>A0A0F9ULL3</accession>
<name>A0A0F9ULL3_9ZZZZ</name>
<dbReference type="Gene3D" id="3.30.950.10">
    <property type="entry name" value="Methyltransferase, Cobalt-precorrin-4 Transmethylase, Domain 2"/>
    <property type="match status" value="1"/>
</dbReference>
<dbReference type="InterPro" id="IPR012797">
    <property type="entry name" value="CobF"/>
</dbReference>
<keyword evidence="3" id="KW-0489">Methyltransferase</keyword>
<evidence type="ECO:0000256" key="4">
    <source>
        <dbReference type="ARBA" id="ARBA00022679"/>
    </source>
</evidence>
<dbReference type="GO" id="GO:0032259">
    <property type="term" value="P:methylation"/>
    <property type="evidence" value="ECO:0007669"/>
    <property type="project" value="UniProtKB-KW"/>
</dbReference>
<dbReference type="InterPro" id="IPR035996">
    <property type="entry name" value="4pyrrol_Methylase_sf"/>
</dbReference>
<keyword evidence="2" id="KW-0169">Cobalamin biosynthesis</keyword>
<dbReference type="EMBL" id="LAZR01000094">
    <property type="protein sequence ID" value="KKN92494.1"/>
    <property type="molecule type" value="Genomic_DNA"/>
</dbReference>
<dbReference type="InterPro" id="IPR014777">
    <property type="entry name" value="4pyrrole_Mease_sub1"/>
</dbReference>
<feature type="domain" description="Tetrapyrrole methylase" evidence="6">
    <location>
        <begin position="3"/>
        <end position="224"/>
    </location>
</feature>
<evidence type="ECO:0000256" key="5">
    <source>
        <dbReference type="ARBA" id="ARBA00022691"/>
    </source>
</evidence>
<keyword evidence="4" id="KW-0808">Transferase</keyword>
<sequence length="250" mass="27462">MFTLSLIGIGSGNPKHLTLQAIDALNACDVILIPSKGAGKDDLAGLRHEICAQVLRSDRPAIHEFTLPKRDAANPDYHAGVHDWHDAIAQVWLAEMQRILPQGGRVGFLVWGDPSLYDSTLRIAERLQQVVPLSVDVVPGITSLQVLTAGHAIPLNTIGNPVMITTGRQLRDHGWPEGVDTIAVMLDGTCAFEVLPRDAGFHIWWTAYAGMPNERRIAGPLDQVRDKIIATRAEARAAHGWIMDIYLLRR</sequence>
<protein>
    <recommendedName>
        <fullName evidence="6">Tetrapyrrole methylase domain-containing protein</fullName>
    </recommendedName>
</protein>